<evidence type="ECO:0000313" key="8">
    <source>
        <dbReference type="EMBL" id="ORC86734.1"/>
    </source>
</evidence>
<evidence type="ECO:0000256" key="2">
    <source>
        <dbReference type="ARBA" id="ARBA00022692"/>
    </source>
</evidence>
<comment type="subcellular location">
    <subcellularLocation>
        <location evidence="1">Membrane</location>
        <topology evidence="1">Multi-pass membrane protein</topology>
    </subcellularLocation>
</comment>
<dbReference type="VEuPathDB" id="TriTrypDB:TM35_000261860"/>
<evidence type="ECO:0000256" key="5">
    <source>
        <dbReference type="SAM" id="MobiDB-lite"/>
    </source>
</evidence>
<dbReference type="GO" id="GO:0015179">
    <property type="term" value="F:L-amino acid transmembrane transporter activity"/>
    <property type="evidence" value="ECO:0007669"/>
    <property type="project" value="TreeGrafter"/>
</dbReference>
<reference evidence="8 9" key="1">
    <citation type="submission" date="2017-03" db="EMBL/GenBank/DDBJ databases">
        <title>An alternative strategy for trypanosome survival in the mammalian bloodstream revealed through genome and transcriptome analysis of the ubiquitous bovine parasite Trypanosoma (Megatrypanum) theileri.</title>
        <authorList>
            <person name="Kelly S."/>
            <person name="Ivens A."/>
            <person name="Mott A."/>
            <person name="O'Neill E."/>
            <person name="Emms D."/>
            <person name="Macleod O."/>
            <person name="Voorheis P."/>
            <person name="Matthews J."/>
            <person name="Matthews K."/>
            <person name="Carrington M."/>
        </authorList>
    </citation>
    <scope>NUCLEOTIDE SEQUENCE [LARGE SCALE GENOMIC DNA]</scope>
    <source>
        <strain evidence="8">Edinburgh</strain>
    </source>
</reference>
<dbReference type="InterPro" id="IPR013057">
    <property type="entry name" value="AA_transpt_TM"/>
</dbReference>
<dbReference type="GeneID" id="39987703"/>
<feature type="transmembrane region" description="Helical" evidence="6">
    <location>
        <begin position="128"/>
        <end position="150"/>
    </location>
</feature>
<dbReference type="Proteomes" id="UP000192257">
    <property type="component" value="Unassembled WGS sequence"/>
</dbReference>
<evidence type="ECO:0000256" key="6">
    <source>
        <dbReference type="SAM" id="Phobius"/>
    </source>
</evidence>
<keyword evidence="2 6" id="KW-0812">Transmembrane</keyword>
<protein>
    <submittedName>
        <fullName evidence="8">Amino acid transporter</fullName>
    </submittedName>
</protein>
<evidence type="ECO:0000256" key="3">
    <source>
        <dbReference type="ARBA" id="ARBA00022989"/>
    </source>
</evidence>
<keyword evidence="3 6" id="KW-1133">Transmembrane helix</keyword>
<dbReference type="EMBL" id="NBCO01000026">
    <property type="protein sequence ID" value="ORC86734.1"/>
    <property type="molecule type" value="Genomic_DNA"/>
</dbReference>
<comment type="caution">
    <text evidence="8">The sequence shown here is derived from an EMBL/GenBank/DDBJ whole genome shotgun (WGS) entry which is preliminary data.</text>
</comment>
<keyword evidence="4 6" id="KW-0472">Membrane</keyword>
<evidence type="ECO:0000259" key="7">
    <source>
        <dbReference type="Pfam" id="PF01490"/>
    </source>
</evidence>
<dbReference type="OrthoDB" id="263944at2759"/>
<feature type="region of interest" description="Disordered" evidence="5">
    <location>
        <begin position="1"/>
        <end position="35"/>
    </location>
</feature>
<organism evidence="8 9">
    <name type="scientific">Trypanosoma theileri</name>
    <dbReference type="NCBI Taxonomy" id="67003"/>
    <lineage>
        <taxon>Eukaryota</taxon>
        <taxon>Discoba</taxon>
        <taxon>Euglenozoa</taxon>
        <taxon>Kinetoplastea</taxon>
        <taxon>Metakinetoplastina</taxon>
        <taxon>Trypanosomatida</taxon>
        <taxon>Trypanosomatidae</taxon>
        <taxon>Trypanosoma</taxon>
    </lineage>
</organism>
<accession>A0A1X0NPW1</accession>
<feature type="transmembrane region" description="Helical" evidence="6">
    <location>
        <begin position="84"/>
        <end position="107"/>
    </location>
</feature>
<evidence type="ECO:0000256" key="1">
    <source>
        <dbReference type="ARBA" id="ARBA00004141"/>
    </source>
</evidence>
<dbReference type="GO" id="GO:0016020">
    <property type="term" value="C:membrane"/>
    <property type="evidence" value="ECO:0007669"/>
    <property type="project" value="UniProtKB-SubCell"/>
</dbReference>
<dbReference type="AlphaFoldDB" id="A0A1X0NPW1"/>
<evidence type="ECO:0000256" key="4">
    <source>
        <dbReference type="ARBA" id="ARBA00023136"/>
    </source>
</evidence>
<feature type="compositionally biased region" description="Basic and acidic residues" evidence="5">
    <location>
        <begin position="24"/>
        <end position="35"/>
    </location>
</feature>
<sequence length="168" mass="17463">MNPIDPENGSGRLDAAQEVSGMAVEKESPSHDSPKKNGILAALNRCVVTVIPPGGVLASAFNLASSSIGAGILGLPAATNKSGLVMALVYLAFITFFTIYSMNALGVAAQRTQIRSFEGVARALLGRWFAYFVAAVRAFHSLSGCVAYVISVGDIISTIITDNSVSLV</sequence>
<dbReference type="GO" id="GO:0005737">
    <property type="term" value="C:cytoplasm"/>
    <property type="evidence" value="ECO:0007669"/>
    <property type="project" value="TreeGrafter"/>
</dbReference>
<proteinExistence type="predicted"/>
<name>A0A1X0NPW1_9TRYP</name>
<dbReference type="PANTHER" id="PTHR22950">
    <property type="entry name" value="AMINO ACID TRANSPORTER"/>
    <property type="match status" value="1"/>
</dbReference>
<keyword evidence="9" id="KW-1185">Reference proteome</keyword>
<gene>
    <name evidence="8" type="ORF">TM35_000261860</name>
</gene>
<dbReference type="Pfam" id="PF01490">
    <property type="entry name" value="Aa_trans"/>
    <property type="match status" value="1"/>
</dbReference>
<dbReference type="RefSeq" id="XP_028880800.1">
    <property type="nucleotide sequence ID" value="XM_029027923.1"/>
</dbReference>
<dbReference type="PANTHER" id="PTHR22950:SF369">
    <property type="entry name" value="ACID TRANSPORTER 1, PUTATIVE-RELATED"/>
    <property type="match status" value="1"/>
</dbReference>
<evidence type="ECO:0000313" key="9">
    <source>
        <dbReference type="Proteomes" id="UP000192257"/>
    </source>
</evidence>
<feature type="domain" description="Amino acid transporter transmembrane" evidence="7">
    <location>
        <begin position="54"/>
        <end position="162"/>
    </location>
</feature>